<dbReference type="STRING" id="29542.A6070_06310"/>
<dbReference type="AlphaFoldDB" id="A0A1L3GIE2"/>
<reference evidence="1 2" key="1">
    <citation type="journal article" date="2017" name="Genome Announc.">
        <title>Complete Genome Sequences of Two Acetylene-Fermenting Pelobacter acetylenicus Strains.</title>
        <authorList>
            <person name="Sutton J.M."/>
            <person name="Baesman S.M."/>
            <person name="Fierst J.L."/>
            <person name="Poret-Peterson A.T."/>
            <person name="Oremland R.S."/>
            <person name="Dunlap D.S."/>
            <person name="Akob D.M."/>
        </authorList>
    </citation>
    <scope>NUCLEOTIDE SEQUENCE [LARGE SCALE GENOMIC DNA]</scope>
    <source>
        <strain evidence="1 2">DSM 3247</strain>
    </source>
</reference>
<protein>
    <submittedName>
        <fullName evidence="1">Toxin</fullName>
    </submittedName>
</protein>
<keyword evidence="2" id="KW-1185">Reference proteome</keyword>
<evidence type="ECO:0000313" key="1">
    <source>
        <dbReference type="EMBL" id="APG25702.1"/>
    </source>
</evidence>
<gene>
    <name evidence="1" type="ORF">A7E75_12285</name>
</gene>
<dbReference type="InterPro" id="IPR007460">
    <property type="entry name" value="BrnT_toxin"/>
</dbReference>
<accession>A0A1L3GIE2</accession>
<dbReference type="InterPro" id="IPR038573">
    <property type="entry name" value="BrnT_sf"/>
</dbReference>
<dbReference type="Pfam" id="PF04365">
    <property type="entry name" value="BrnT_toxin"/>
    <property type="match status" value="1"/>
</dbReference>
<name>A0A1L3GIE2_SYNAC</name>
<dbReference type="Proteomes" id="UP000182264">
    <property type="component" value="Chromosome"/>
</dbReference>
<dbReference type="RefSeq" id="WP_072287545.1">
    <property type="nucleotide sequence ID" value="NZ_CP015455.1"/>
</dbReference>
<sequence>MRFKFDPQKSASNKAKHGIDFDEAQALWADPDLLEIPARTIDEPRFLILGKIDGKYWSGVITYRRNVIRIISIRRSRPEEVALYENKSL</sequence>
<organism evidence="1 2">
    <name type="scientific">Syntrophotalea acetylenica</name>
    <name type="common">Pelobacter acetylenicus</name>
    <dbReference type="NCBI Taxonomy" id="29542"/>
    <lineage>
        <taxon>Bacteria</taxon>
        <taxon>Pseudomonadati</taxon>
        <taxon>Thermodesulfobacteriota</taxon>
        <taxon>Desulfuromonadia</taxon>
        <taxon>Desulfuromonadales</taxon>
        <taxon>Syntrophotaleaceae</taxon>
        <taxon>Syntrophotalea</taxon>
    </lineage>
</organism>
<dbReference type="EMBL" id="CP015518">
    <property type="protein sequence ID" value="APG25702.1"/>
    <property type="molecule type" value="Genomic_DNA"/>
</dbReference>
<dbReference type="Gene3D" id="3.10.450.530">
    <property type="entry name" value="Ribonuclease toxin, BrnT, of type II toxin-antitoxin system"/>
    <property type="match status" value="1"/>
</dbReference>
<proteinExistence type="predicted"/>
<evidence type="ECO:0000313" key="2">
    <source>
        <dbReference type="Proteomes" id="UP000182264"/>
    </source>
</evidence>
<dbReference type="KEGG" id="pace:A6070_06310"/>
<dbReference type="OrthoDB" id="9802417at2"/>